<dbReference type="SUPFAM" id="SSF56399">
    <property type="entry name" value="ADP-ribosylation"/>
    <property type="match status" value="1"/>
</dbReference>
<dbReference type="InterPro" id="IPR019734">
    <property type="entry name" value="TPR_rpt"/>
</dbReference>
<accession>A0A814JMV4</accession>
<dbReference type="Gene3D" id="3.90.176.10">
    <property type="entry name" value="Toxin ADP-ribosyltransferase, Chain A, domain 1"/>
    <property type="match status" value="1"/>
</dbReference>
<feature type="domain" description="ADP ribosyltransferase" evidence="4">
    <location>
        <begin position="90"/>
        <end position="249"/>
    </location>
</feature>
<dbReference type="PROSITE" id="PS51996">
    <property type="entry name" value="TR_MART"/>
    <property type="match status" value="1"/>
</dbReference>
<dbReference type="Proteomes" id="UP000663852">
    <property type="component" value="Unassembled WGS sequence"/>
</dbReference>
<comment type="caution">
    <text evidence="5">The sequence shown here is derived from an EMBL/GenBank/DDBJ whole genome shotgun (WGS) entry which is preliminary data.</text>
</comment>
<dbReference type="PANTHER" id="PTHR45641:SF19">
    <property type="entry name" value="NEPHROCYSTIN-3"/>
    <property type="match status" value="1"/>
</dbReference>
<dbReference type="Pfam" id="PF03496">
    <property type="entry name" value="ADPrib_exo_Tox"/>
    <property type="match status" value="1"/>
</dbReference>
<dbReference type="PROSITE" id="PS50005">
    <property type="entry name" value="TPR"/>
    <property type="match status" value="2"/>
</dbReference>
<evidence type="ECO:0000259" key="4">
    <source>
        <dbReference type="Pfam" id="PF03496"/>
    </source>
</evidence>
<keyword evidence="1" id="KW-0677">Repeat</keyword>
<evidence type="ECO:0000256" key="3">
    <source>
        <dbReference type="PROSITE-ProRule" id="PRU00339"/>
    </source>
</evidence>
<dbReference type="EMBL" id="CAJNOJ010000073">
    <property type="protein sequence ID" value="CAF1037712.1"/>
    <property type="molecule type" value="Genomic_DNA"/>
</dbReference>
<protein>
    <recommendedName>
        <fullName evidence="4">ADP ribosyltransferase domain-containing protein</fullName>
    </recommendedName>
</protein>
<dbReference type="Pfam" id="PF13374">
    <property type="entry name" value="TPR_10"/>
    <property type="match status" value="1"/>
</dbReference>
<evidence type="ECO:0000313" key="5">
    <source>
        <dbReference type="EMBL" id="CAF1037712.1"/>
    </source>
</evidence>
<evidence type="ECO:0000256" key="2">
    <source>
        <dbReference type="ARBA" id="ARBA00022803"/>
    </source>
</evidence>
<dbReference type="OrthoDB" id="286233at2759"/>
<feature type="repeat" description="TPR" evidence="3">
    <location>
        <begin position="363"/>
        <end position="396"/>
    </location>
</feature>
<gene>
    <name evidence="5" type="ORF">EDS130_LOCUS16757</name>
</gene>
<name>A0A814JMV4_ADIRI</name>
<sequence>MASKLVTRSTRQRFSRQENDDESITISIFQKSETSSTDLNGDFLWFQLFIEVLLRMKDFDDSKQSLVNVAYQQYDNDEHEKQKIDEFSISYVASNAVKWYTRDSFVYRMLNKALRQKDMDTLYAFRRIIIDIHDQLEDMYARRVNKKSVIHLYRGQSMSREEVEWIKANVGNFLSMNSFLSTSINRDAALMFAEAQEGFQGVLFDLQLDETLVGAKPFANITSLSYYPDEEETLFMLGTIFRIAQVTFDIHTNVWVVSLDLCSDNDSELKPSLDSLKEQIDDETNLYELGRILWKMSQLDASERCFKRLIAQNHPNPVIIPGCYLHLGNIANNKGNYEQAIAYHRCGLELRQKTLPSNHPHLPYSHNALGEALRKHGDFDEALQQYKNALILWQQEYNGDDHPNIAMCLHNIGTIHAQRDELQQAMNYFTRALQIMARCLPAIHPMVASTLRNIGSILGLTGQADQAREAFQKVISIQRQCLPSTHPDLAGSVRDLGTYHFYTGNLSEALNYYQEASTILHQTLSVHHPLCVQIREDIAEVEACQASLLV</sequence>
<dbReference type="SMART" id="SM00028">
    <property type="entry name" value="TPR"/>
    <property type="match status" value="6"/>
</dbReference>
<dbReference type="InterPro" id="IPR003540">
    <property type="entry name" value="ADP-ribosyltransferase"/>
</dbReference>
<dbReference type="Pfam" id="PF13424">
    <property type="entry name" value="TPR_12"/>
    <property type="match status" value="2"/>
</dbReference>
<dbReference type="PANTHER" id="PTHR45641">
    <property type="entry name" value="TETRATRICOPEPTIDE REPEAT PROTEIN (AFU_ORTHOLOGUE AFUA_6G03870)"/>
    <property type="match status" value="1"/>
</dbReference>
<evidence type="ECO:0000313" key="6">
    <source>
        <dbReference type="Proteomes" id="UP000663852"/>
    </source>
</evidence>
<dbReference type="SUPFAM" id="SSF48452">
    <property type="entry name" value="TPR-like"/>
    <property type="match status" value="1"/>
</dbReference>
<evidence type="ECO:0000256" key="1">
    <source>
        <dbReference type="ARBA" id="ARBA00022737"/>
    </source>
</evidence>
<feature type="repeat" description="TPR" evidence="3">
    <location>
        <begin position="406"/>
        <end position="439"/>
    </location>
</feature>
<dbReference type="GO" id="GO:0005576">
    <property type="term" value="C:extracellular region"/>
    <property type="evidence" value="ECO:0007669"/>
    <property type="project" value="InterPro"/>
</dbReference>
<keyword evidence="2 3" id="KW-0802">TPR repeat</keyword>
<organism evidence="5 6">
    <name type="scientific">Adineta ricciae</name>
    <name type="common">Rotifer</name>
    <dbReference type="NCBI Taxonomy" id="249248"/>
    <lineage>
        <taxon>Eukaryota</taxon>
        <taxon>Metazoa</taxon>
        <taxon>Spiralia</taxon>
        <taxon>Gnathifera</taxon>
        <taxon>Rotifera</taxon>
        <taxon>Eurotatoria</taxon>
        <taxon>Bdelloidea</taxon>
        <taxon>Adinetida</taxon>
        <taxon>Adinetidae</taxon>
        <taxon>Adineta</taxon>
    </lineage>
</organism>
<dbReference type="AlphaFoldDB" id="A0A814JMV4"/>
<dbReference type="Gene3D" id="1.25.40.10">
    <property type="entry name" value="Tetratricopeptide repeat domain"/>
    <property type="match status" value="2"/>
</dbReference>
<reference evidence="5" key="1">
    <citation type="submission" date="2021-02" db="EMBL/GenBank/DDBJ databases">
        <authorList>
            <person name="Nowell W R."/>
        </authorList>
    </citation>
    <scope>NUCLEOTIDE SEQUENCE</scope>
</reference>
<proteinExistence type="predicted"/>
<dbReference type="InterPro" id="IPR011990">
    <property type="entry name" value="TPR-like_helical_dom_sf"/>
</dbReference>